<keyword evidence="1" id="KW-0472">Membrane</keyword>
<keyword evidence="1" id="KW-1133">Transmembrane helix</keyword>
<dbReference type="OrthoDB" id="164831at2"/>
<evidence type="ECO:0000313" key="3">
    <source>
        <dbReference type="Proteomes" id="UP000008229"/>
    </source>
</evidence>
<proteinExistence type="predicted"/>
<dbReference type="Pfam" id="PF11303">
    <property type="entry name" value="DUF3105"/>
    <property type="match status" value="1"/>
</dbReference>
<evidence type="ECO:0000313" key="2">
    <source>
        <dbReference type="EMBL" id="ADB49389.1"/>
    </source>
</evidence>
<dbReference type="InterPro" id="IPR021454">
    <property type="entry name" value="DUF3105"/>
</dbReference>
<protein>
    <recommendedName>
        <fullName evidence="4">DUF3105 domain-containing protein</fullName>
    </recommendedName>
</protein>
<dbReference type="HOGENOM" id="CLU_1406634_0_0_11"/>
<dbReference type="AlphaFoldDB" id="D3FBM0"/>
<reference evidence="2 3" key="1">
    <citation type="journal article" date="2010" name="Stand. Genomic Sci.">
        <title>Complete genome sequence of Conexibacter woesei type strain (ID131577).</title>
        <authorList>
            <person name="Pukall R."/>
            <person name="Lapidus A."/>
            <person name="Glavina Del Rio T."/>
            <person name="Copeland A."/>
            <person name="Tice H."/>
            <person name="Cheng J.-F."/>
            <person name="Lucas S."/>
            <person name="Chen F."/>
            <person name="Nolan M."/>
            <person name="Bruce D."/>
            <person name="Goodwin L."/>
            <person name="Pitluck S."/>
            <person name="Mavromatis K."/>
            <person name="Ivanova N."/>
            <person name="Ovchinnikova G."/>
            <person name="Pati A."/>
            <person name="Chen A."/>
            <person name="Palaniappan K."/>
            <person name="Land M."/>
            <person name="Hauser L."/>
            <person name="Chang Y.-J."/>
            <person name="Jeffries C.D."/>
            <person name="Chain P."/>
            <person name="Meincke L."/>
            <person name="Sims D."/>
            <person name="Brettin T."/>
            <person name="Detter J.C."/>
            <person name="Rohde M."/>
            <person name="Goeker M."/>
            <person name="Bristow J."/>
            <person name="Eisen J.A."/>
            <person name="Markowitz V."/>
            <person name="Kyrpides N.C."/>
            <person name="Klenk H.-P."/>
            <person name="Hugenholtz P."/>
        </authorList>
    </citation>
    <scope>NUCLEOTIDE SEQUENCE [LARGE SCALE GENOMIC DNA]</scope>
    <source>
        <strain evidence="3">DSM 14684 / CIP 108061 / JCM 11494 / NBRC 100937 / ID131577</strain>
    </source>
</reference>
<dbReference type="EMBL" id="CP001854">
    <property type="protein sequence ID" value="ADB49389.1"/>
    <property type="molecule type" value="Genomic_DNA"/>
</dbReference>
<sequence>MGLRTDRDGVDRDGAAGISRRAVCALAAFVVGTFAICALVFGLGSSGPAPAAAGIHDGCRESDLRFTVTNDQREVDRQHAFERRLLAAKAQLPQPRFHTEPVDPTASLHSASHGFVVAYYRDDVAAGDLGDLRALQALANEQKVPLLTAPRVQRAALVAVRSGIEMTCSEAGAEQVAQLRRFTAELYRSLAEG</sequence>
<keyword evidence="1" id="KW-0812">Transmembrane</keyword>
<keyword evidence="3" id="KW-1185">Reference proteome</keyword>
<organism evidence="2 3">
    <name type="scientific">Conexibacter woesei (strain DSM 14684 / CCUG 47730 / CIP 108061 / JCM 11494 / NBRC 100937 / ID131577)</name>
    <dbReference type="NCBI Taxonomy" id="469383"/>
    <lineage>
        <taxon>Bacteria</taxon>
        <taxon>Bacillati</taxon>
        <taxon>Actinomycetota</taxon>
        <taxon>Thermoleophilia</taxon>
        <taxon>Solirubrobacterales</taxon>
        <taxon>Conexibacteraceae</taxon>
        <taxon>Conexibacter</taxon>
    </lineage>
</organism>
<name>D3FBM0_CONWI</name>
<dbReference type="KEGG" id="cwo:Cwoe_0956"/>
<evidence type="ECO:0000256" key="1">
    <source>
        <dbReference type="SAM" id="Phobius"/>
    </source>
</evidence>
<reference evidence="3" key="2">
    <citation type="submission" date="2010-01" db="EMBL/GenBank/DDBJ databases">
        <title>The complete genome of Conexibacter woesei DSM 14684.</title>
        <authorList>
            <consortium name="US DOE Joint Genome Institute (JGI-PGF)"/>
            <person name="Lucas S."/>
            <person name="Copeland A."/>
            <person name="Lapidus A."/>
            <person name="Glavina del Rio T."/>
            <person name="Dalin E."/>
            <person name="Tice H."/>
            <person name="Bruce D."/>
            <person name="Goodwin L."/>
            <person name="Pitluck S."/>
            <person name="Kyrpides N."/>
            <person name="Mavromatis K."/>
            <person name="Ivanova N."/>
            <person name="Mikhailova N."/>
            <person name="Chertkov O."/>
            <person name="Brettin T."/>
            <person name="Detter J.C."/>
            <person name="Han C."/>
            <person name="Larimer F."/>
            <person name="Land M."/>
            <person name="Hauser L."/>
            <person name="Markowitz V."/>
            <person name="Cheng J.-F."/>
            <person name="Hugenholtz P."/>
            <person name="Woyke T."/>
            <person name="Wu D."/>
            <person name="Pukall R."/>
            <person name="Steenblock K."/>
            <person name="Schneider S."/>
            <person name="Klenk H.-P."/>
            <person name="Eisen J.A."/>
        </authorList>
    </citation>
    <scope>NUCLEOTIDE SEQUENCE [LARGE SCALE GENOMIC DNA]</scope>
    <source>
        <strain evidence="3">DSM 14684 / CIP 108061 / JCM 11494 / NBRC 100937 / ID131577</strain>
    </source>
</reference>
<dbReference type="RefSeq" id="WP_012932442.1">
    <property type="nucleotide sequence ID" value="NC_013739.1"/>
</dbReference>
<dbReference type="STRING" id="469383.Cwoe_0956"/>
<feature type="transmembrane region" description="Helical" evidence="1">
    <location>
        <begin position="21"/>
        <end position="43"/>
    </location>
</feature>
<evidence type="ECO:0008006" key="4">
    <source>
        <dbReference type="Google" id="ProtNLM"/>
    </source>
</evidence>
<accession>D3FBM0</accession>
<dbReference type="Proteomes" id="UP000008229">
    <property type="component" value="Chromosome"/>
</dbReference>
<gene>
    <name evidence="2" type="ordered locus">Cwoe_0956</name>
</gene>